<dbReference type="GO" id="GO:0005737">
    <property type="term" value="C:cytoplasm"/>
    <property type="evidence" value="ECO:0007669"/>
    <property type="project" value="UniProtKB-ARBA"/>
</dbReference>
<protein>
    <submittedName>
        <fullName evidence="2">Pyridoxamine 5'-phosphate oxidase family protein</fullName>
    </submittedName>
</protein>
<dbReference type="Pfam" id="PF13883">
    <property type="entry name" value="CREG_beta-barrel"/>
    <property type="match status" value="1"/>
</dbReference>
<dbReference type="PANTHER" id="PTHR13343:SF24">
    <property type="entry name" value="OS07G0573800 PROTEIN"/>
    <property type="match status" value="1"/>
</dbReference>
<dbReference type="EMBL" id="JARGYC010000145">
    <property type="protein sequence ID" value="MDF0603827.1"/>
    <property type="molecule type" value="Genomic_DNA"/>
</dbReference>
<evidence type="ECO:0000259" key="1">
    <source>
        <dbReference type="Pfam" id="PF13883"/>
    </source>
</evidence>
<evidence type="ECO:0000313" key="3">
    <source>
        <dbReference type="Proteomes" id="UP001220964"/>
    </source>
</evidence>
<dbReference type="RefSeq" id="WP_275569937.1">
    <property type="nucleotide sequence ID" value="NZ_JARGYC010000145.1"/>
</dbReference>
<organism evidence="2 3">
    <name type="scientific">Psychromarinibacter sediminicola</name>
    <dbReference type="NCBI Taxonomy" id="3033385"/>
    <lineage>
        <taxon>Bacteria</taxon>
        <taxon>Pseudomonadati</taxon>
        <taxon>Pseudomonadota</taxon>
        <taxon>Alphaproteobacteria</taxon>
        <taxon>Rhodobacterales</taxon>
        <taxon>Paracoccaceae</taxon>
        <taxon>Psychromarinibacter</taxon>
    </lineage>
</organism>
<evidence type="ECO:0000313" key="2">
    <source>
        <dbReference type="EMBL" id="MDF0603827.1"/>
    </source>
</evidence>
<feature type="domain" description="CREG-like beta-barrel" evidence="1">
    <location>
        <begin position="9"/>
        <end position="155"/>
    </location>
</feature>
<comment type="caution">
    <text evidence="2">The sequence shown here is derived from an EMBL/GenBank/DDBJ whole genome shotgun (WGS) entry which is preliminary data.</text>
</comment>
<dbReference type="InterPro" id="IPR012349">
    <property type="entry name" value="Split_barrel_FMN-bd"/>
</dbReference>
<dbReference type="Proteomes" id="UP001220964">
    <property type="component" value="Unassembled WGS sequence"/>
</dbReference>
<name>A0AAE3P001_9RHOB</name>
<dbReference type="AlphaFoldDB" id="A0AAE3P001"/>
<gene>
    <name evidence="2" type="ORF">P1J78_24240</name>
</gene>
<reference evidence="2" key="1">
    <citation type="submission" date="2023-03" db="EMBL/GenBank/DDBJ databases">
        <title>Multiphase analysis and comparison of six strains from genera Psychromarinibacter, Lutimaribacter, and Maritimibacter, including a novel species: Psychromarinibacter sediminicola sp. nov.</title>
        <authorList>
            <person name="Wang Y.-H."/>
            <person name="Ye M.-Q."/>
            <person name="Du Z.-J."/>
        </authorList>
    </citation>
    <scope>NUCLEOTIDE SEQUENCE</scope>
    <source>
        <strain evidence="2">C21-152</strain>
    </source>
</reference>
<dbReference type="SUPFAM" id="SSF50475">
    <property type="entry name" value="FMN-binding split barrel"/>
    <property type="match status" value="1"/>
</dbReference>
<dbReference type="Gene3D" id="2.30.110.10">
    <property type="entry name" value="Electron Transport, Fmn-binding Protein, Chain A"/>
    <property type="match status" value="1"/>
</dbReference>
<sequence length="161" mass="17056">MAETDPIRPTDDEARALARALLDGATSGALGVLADGAPMVTRIAVARDEAGGPLTLVSALSQHTTALRAQPACSLMVGEPGDKGDPLTHPRLTLQCRADFVPRPGADHDRLRALYLRQQPKAKLYIDFGDFALVRLRMTAGFLNGGFGRASRLAPEDLGLA</sequence>
<proteinExistence type="predicted"/>
<keyword evidence="3" id="KW-1185">Reference proteome</keyword>
<dbReference type="PANTHER" id="PTHR13343">
    <property type="entry name" value="CREG1 PROTEIN"/>
    <property type="match status" value="1"/>
</dbReference>
<dbReference type="InterPro" id="IPR055343">
    <property type="entry name" value="CREG_beta-barrel"/>
</dbReference>
<accession>A0AAE3P001</accession>